<dbReference type="Pfam" id="PF00497">
    <property type="entry name" value="SBP_bac_3"/>
    <property type="match status" value="1"/>
</dbReference>
<reference evidence="4 5" key="1">
    <citation type="submission" date="2023-12" db="EMBL/GenBank/DDBJ databases">
        <title>Friends and Foes: Symbiotic and Algicidal bacterial influence on Karenia brevis blooms.</title>
        <authorList>
            <person name="Fei C."/>
            <person name="Mohamed A.R."/>
            <person name="Booker A."/>
            <person name="Arshad M."/>
            <person name="Klass S."/>
            <person name="Ahn S."/>
            <person name="Gilbert P.M."/>
            <person name="Heil C.A."/>
            <person name="Martinez J.M."/>
            <person name="Amin S.A."/>
        </authorList>
    </citation>
    <scope>NUCLEOTIDE SEQUENCE [LARGE SCALE GENOMIC DNA]</scope>
    <source>
        <strain evidence="4 5">CE15</strain>
    </source>
</reference>
<keyword evidence="5" id="KW-1185">Reference proteome</keyword>
<evidence type="ECO:0000256" key="2">
    <source>
        <dbReference type="ARBA" id="ARBA00022729"/>
    </source>
</evidence>
<evidence type="ECO:0000259" key="3">
    <source>
        <dbReference type="Pfam" id="PF00497"/>
    </source>
</evidence>
<organism evidence="4 5">
    <name type="scientific">Pseudoalteromonas spongiae</name>
    <dbReference type="NCBI Taxonomy" id="298657"/>
    <lineage>
        <taxon>Bacteria</taxon>
        <taxon>Pseudomonadati</taxon>
        <taxon>Pseudomonadota</taxon>
        <taxon>Gammaproteobacteria</taxon>
        <taxon>Alteromonadales</taxon>
        <taxon>Pseudoalteromonadaceae</taxon>
        <taxon>Pseudoalteromonas</taxon>
    </lineage>
</organism>
<comment type="similarity">
    <text evidence="1">Belongs to the bacterial solute-binding protein 3 family.</text>
</comment>
<dbReference type="Proteomes" id="UP001382455">
    <property type="component" value="Unassembled WGS sequence"/>
</dbReference>
<proteinExistence type="inferred from homology"/>
<keyword evidence="2" id="KW-0732">Signal</keyword>
<evidence type="ECO:0000313" key="5">
    <source>
        <dbReference type="Proteomes" id="UP001382455"/>
    </source>
</evidence>
<accession>A0ABU8ETU5</accession>
<dbReference type="PANTHER" id="PTHR35936:SF38">
    <property type="entry name" value="GLUTAMINE-BINDING PERIPLASMIC PROTEIN"/>
    <property type="match status" value="1"/>
</dbReference>
<name>A0ABU8ETU5_9GAMM</name>
<dbReference type="RefSeq" id="WP_336435484.1">
    <property type="nucleotide sequence ID" value="NZ_JBAWKS010000001.1"/>
</dbReference>
<feature type="domain" description="Solute-binding protein family 3/N-terminal" evidence="3">
    <location>
        <begin position="42"/>
        <end position="265"/>
    </location>
</feature>
<gene>
    <name evidence="4" type="ORF">WAE96_11085</name>
</gene>
<dbReference type="Gene3D" id="3.40.190.10">
    <property type="entry name" value="Periplasmic binding protein-like II"/>
    <property type="match status" value="2"/>
</dbReference>
<evidence type="ECO:0000256" key="1">
    <source>
        <dbReference type="ARBA" id="ARBA00010333"/>
    </source>
</evidence>
<protein>
    <submittedName>
        <fullName evidence="4">Transporter substrate-binding domain-containing protein</fullName>
    </submittedName>
</protein>
<dbReference type="InterPro" id="IPR001638">
    <property type="entry name" value="Solute-binding_3/MltF_N"/>
</dbReference>
<dbReference type="SUPFAM" id="SSF53850">
    <property type="entry name" value="Periplasmic binding protein-like II"/>
    <property type="match status" value="1"/>
</dbReference>
<sequence length="283" mass="31880">MYRISFFIVLMTICLPAFSCEITMGYRTSARLPLIAAMPSNQGLYKAIYQRAAQNINCKLVIKRAPKKRIIKLLNEGAIDFYPGYGFNQARSEFTHFFENGLTSHSVVITHRDVAKIDNLKQLENKVLLKPYGGRKSAIEERDIMVRYGQDLGIADAIKVIEKKQADFFIYNKASIDYYLAQQPKAQIKIHDCCYLAKPMHFGFSRKSKHYESSLNPNYLPEQAVSVNNVPYLVNEGSVASAFANAVKALAENGVIKQLEQQYYSAALDSEQPASSDISATKH</sequence>
<comment type="caution">
    <text evidence="4">The sequence shown here is derived from an EMBL/GenBank/DDBJ whole genome shotgun (WGS) entry which is preliminary data.</text>
</comment>
<dbReference type="PANTHER" id="PTHR35936">
    <property type="entry name" value="MEMBRANE-BOUND LYTIC MUREIN TRANSGLYCOSYLASE F"/>
    <property type="match status" value="1"/>
</dbReference>
<dbReference type="EMBL" id="JBAWKS010000001">
    <property type="protein sequence ID" value="MEI4550210.1"/>
    <property type="molecule type" value="Genomic_DNA"/>
</dbReference>
<evidence type="ECO:0000313" key="4">
    <source>
        <dbReference type="EMBL" id="MEI4550210.1"/>
    </source>
</evidence>